<gene>
    <name evidence="1" type="ORF">S12H4_48388</name>
</gene>
<accession>X1UKB3</accession>
<comment type="caution">
    <text evidence="1">The sequence shown here is derived from an EMBL/GenBank/DDBJ whole genome shotgun (WGS) entry which is preliminary data.</text>
</comment>
<feature type="non-terminal residue" evidence="1">
    <location>
        <position position="1"/>
    </location>
</feature>
<evidence type="ECO:0000313" key="1">
    <source>
        <dbReference type="EMBL" id="GAJ04007.1"/>
    </source>
</evidence>
<proteinExistence type="predicted"/>
<sequence>RLTLDEVDELQAILYEELRHDYQLGKIGLLAELALHAIISYMGYRLRMEILDSGSRN</sequence>
<organism evidence="1">
    <name type="scientific">marine sediment metagenome</name>
    <dbReference type="NCBI Taxonomy" id="412755"/>
    <lineage>
        <taxon>unclassified sequences</taxon>
        <taxon>metagenomes</taxon>
        <taxon>ecological metagenomes</taxon>
    </lineage>
</organism>
<dbReference type="EMBL" id="BARW01030237">
    <property type="protein sequence ID" value="GAJ04007.1"/>
    <property type="molecule type" value="Genomic_DNA"/>
</dbReference>
<name>X1UKB3_9ZZZZ</name>
<protein>
    <submittedName>
        <fullName evidence="1">Uncharacterized protein</fullName>
    </submittedName>
</protein>
<reference evidence="1" key="1">
    <citation type="journal article" date="2014" name="Front. Microbiol.">
        <title>High frequency of phylogenetically diverse reductive dehalogenase-homologous genes in deep subseafloor sedimentary metagenomes.</title>
        <authorList>
            <person name="Kawai M."/>
            <person name="Futagami T."/>
            <person name="Toyoda A."/>
            <person name="Takaki Y."/>
            <person name="Nishi S."/>
            <person name="Hori S."/>
            <person name="Arai W."/>
            <person name="Tsubouchi T."/>
            <person name="Morono Y."/>
            <person name="Uchiyama I."/>
            <person name="Ito T."/>
            <person name="Fujiyama A."/>
            <person name="Inagaki F."/>
            <person name="Takami H."/>
        </authorList>
    </citation>
    <scope>NUCLEOTIDE SEQUENCE</scope>
    <source>
        <strain evidence="1">Expedition CK06-06</strain>
    </source>
</reference>
<dbReference type="AlphaFoldDB" id="X1UKB3"/>